<accession>A0A371AT65</accession>
<gene>
    <name evidence="1" type="ORF">DWV06_13420</name>
</gene>
<dbReference type="RefSeq" id="WP_115482697.1">
    <property type="nucleotide sequence ID" value="NZ_QRCT01000048.1"/>
</dbReference>
<evidence type="ECO:0000313" key="2">
    <source>
        <dbReference type="Proteomes" id="UP000255036"/>
    </source>
</evidence>
<dbReference type="AlphaFoldDB" id="A0A371AT65"/>
<dbReference type="Proteomes" id="UP000255036">
    <property type="component" value="Unassembled WGS sequence"/>
</dbReference>
<sequence>MKVSEITVQNVADYLRLDDATDPFLSSILSISKQYISNYTGIPITSTDTTIKTLDDYEDFHIVVLVLCQDMFDNRALYVDKTNLNKVVDSILGMHCTNLLPTPDEVTI</sequence>
<dbReference type="CDD" id="cd08054">
    <property type="entry name" value="gp6"/>
    <property type="match status" value="1"/>
</dbReference>
<keyword evidence="2" id="KW-1185">Reference proteome</keyword>
<proteinExistence type="predicted"/>
<protein>
    <submittedName>
        <fullName evidence="1">Phage gp6-like head-tail connector protein</fullName>
    </submittedName>
</protein>
<dbReference type="Gene3D" id="1.10.3230.30">
    <property type="entry name" value="Phage gp6-like head-tail connector protein"/>
    <property type="match status" value="1"/>
</dbReference>
<name>A0A371AT65_9FIRM</name>
<dbReference type="OrthoDB" id="2057546at2"/>
<dbReference type="EMBL" id="QRCT01000048">
    <property type="protein sequence ID" value="RDU22763.1"/>
    <property type="molecule type" value="Genomic_DNA"/>
</dbReference>
<comment type="caution">
    <text evidence="1">The sequence shown here is derived from an EMBL/GenBank/DDBJ whole genome shotgun (WGS) entry which is preliminary data.</text>
</comment>
<reference evidence="1 2" key="1">
    <citation type="submission" date="2018-07" db="EMBL/GenBank/DDBJ databases">
        <title>Anaerosacharophilus polymeroproducens gen. nov. sp. nov., an anaerobic bacterium isolated from salt field.</title>
        <authorList>
            <person name="Kim W."/>
            <person name="Yang S.-H."/>
            <person name="Oh J."/>
            <person name="Lee J.-H."/>
            <person name="Kwon K.K."/>
        </authorList>
    </citation>
    <scope>NUCLEOTIDE SEQUENCE [LARGE SCALE GENOMIC DNA]</scope>
    <source>
        <strain evidence="1 2">MCWD5</strain>
    </source>
</reference>
<dbReference type="NCBIfam" id="TIGR01560">
    <property type="entry name" value="put_DNA_pack"/>
    <property type="match status" value="1"/>
</dbReference>
<organism evidence="1 2">
    <name type="scientific">Anaerosacchariphilus polymeriproducens</name>
    <dbReference type="NCBI Taxonomy" id="1812858"/>
    <lineage>
        <taxon>Bacteria</taxon>
        <taxon>Bacillati</taxon>
        <taxon>Bacillota</taxon>
        <taxon>Clostridia</taxon>
        <taxon>Lachnospirales</taxon>
        <taxon>Lachnospiraceae</taxon>
        <taxon>Anaerosacchariphilus</taxon>
    </lineage>
</organism>
<evidence type="ECO:0000313" key="1">
    <source>
        <dbReference type="EMBL" id="RDU22763.1"/>
    </source>
</evidence>
<dbReference type="InterPro" id="IPR006450">
    <property type="entry name" value="Phage_HK97_gp6-like"/>
</dbReference>